<feature type="compositionally biased region" description="Basic and acidic residues" evidence="1">
    <location>
        <begin position="1"/>
        <end position="10"/>
    </location>
</feature>
<keyword evidence="3" id="KW-1185">Reference proteome</keyword>
<accession>A0A9W9NN86</accession>
<dbReference type="Gene3D" id="1.10.20.10">
    <property type="entry name" value="Histone, subunit A"/>
    <property type="match status" value="1"/>
</dbReference>
<feature type="compositionally biased region" description="Polar residues" evidence="1">
    <location>
        <begin position="549"/>
        <end position="578"/>
    </location>
</feature>
<proteinExistence type="predicted"/>
<dbReference type="OrthoDB" id="2420608at2759"/>
<feature type="region of interest" description="Disordered" evidence="1">
    <location>
        <begin position="1"/>
        <end position="37"/>
    </location>
</feature>
<feature type="compositionally biased region" description="Polar residues" evidence="1">
    <location>
        <begin position="142"/>
        <end position="154"/>
    </location>
</feature>
<name>A0A9W9NN86_PENCI</name>
<dbReference type="EMBL" id="JAPQKT010000008">
    <property type="protein sequence ID" value="KAJ5222838.1"/>
    <property type="molecule type" value="Genomic_DNA"/>
</dbReference>
<dbReference type="PANTHER" id="PTHR15992">
    <property type="entry name" value="HOLLIDAY JUNCTION RECOGNITION PROTEIN"/>
    <property type="match status" value="1"/>
</dbReference>
<dbReference type="InterPro" id="IPR018465">
    <property type="entry name" value="Scm3/HJURP"/>
</dbReference>
<evidence type="ECO:0000256" key="1">
    <source>
        <dbReference type="SAM" id="MobiDB-lite"/>
    </source>
</evidence>
<feature type="region of interest" description="Disordered" evidence="1">
    <location>
        <begin position="549"/>
        <end position="678"/>
    </location>
</feature>
<dbReference type="InterPro" id="IPR009072">
    <property type="entry name" value="Histone-fold"/>
</dbReference>
<feature type="compositionally biased region" description="Acidic residues" evidence="1">
    <location>
        <begin position="294"/>
        <end position="304"/>
    </location>
</feature>
<reference evidence="2" key="2">
    <citation type="journal article" date="2023" name="IMA Fungus">
        <title>Comparative genomic study of the Penicillium genus elucidates a diverse pangenome and 15 lateral gene transfer events.</title>
        <authorList>
            <person name="Petersen C."/>
            <person name="Sorensen T."/>
            <person name="Nielsen M.R."/>
            <person name="Sondergaard T.E."/>
            <person name="Sorensen J.L."/>
            <person name="Fitzpatrick D.A."/>
            <person name="Frisvad J.C."/>
            <person name="Nielsen K.L."/>
        </authorList>
    </citation>
    <scope>NUCLEOTIDE SEQUENCE</scope>
    <source>
        <strain evidence="2">IBT 23319</strain>
    </source>
</reference>
<dbReference type="Pfam" id="PF10384">
    <property type="entry name" value="Scm3"/>
    <property type="match status" value="1"/>
</dbReference>
<reference evidence="2" key="1">
    <citation type="submission" date="2022-11" db="EMBL/GenBank/DDBJ databases">
        <authorList>
            <person name="Petersen C."/>
        </authorList>
    </citation>
    <scope>NUCLEOTIDE SEQUENCE</scope>
    <source>
        <strain evidence="2">IBT 23319</strain>
    </source>
</reference>
<dbReference type="PANTHER" id="PTHR15992:SF5">
    <property type="entry name" value="HOLLIDAY JUNCTION RECOGNITION PROTEIN"/>
    <property type="match status" value="1"/>
</dbReference>
<feature type="compositionally biased region" description="Acidic residues" evidence="1">
    <location>
        <begin position="601"/>
        <end position="633"/>
    </location>
</feature>
<evidence type="ECO:0008006" key="4">
    <source>
        <dbReference type="Google" id="ProtNLM"/>
    </source>
</evidence>
<dbReference type="GO" id="GO:0005634">
    <property type="term" value="C:nucleus"/>
    <property type="evidence" value="ECO:0007669"/>
    <property type="project" value="InterPro"/>
</dbReference>
<sequence length="706" mass="79056">MADNAYDNHNDMTGIPMNRPRLSVPPDPHEETEDVPEEWDLQEARAQNDMNLKSIFEGIFAKYGQDFTEVGDEIDLETGDIVVDNGHLLGLEEEGRGNQNQAWGSEEGESENEEFPGSPHEGGAEEDVDANTKGVVFEDPVDQTNGSCDPSQPTSNPPVVGDEHLKSRDSALTSTTDNPKTRSVPELQDMKVSEEGFGPTDPVWKVPELPRRISTPKTESRVSKVAVTPRLPYLNRQRSPPGSGSLWSLPRPRRPRTETKPKLTPSKTRPRAKRKYHSSPVAPEALDWSFADIAEGDESDDPLQEYEPSPTPSRKQKIRGKRMRMTTQTDSDLHSRFQGDRGLSGPTESTTPEDQSAKITATATVTTSNTDFTEQSHVEQGETQETVANPIDSPCDVSAHLPAMQAAAPASSPIPVSPSVPLPSVELSSSPPRCRRVSPDETRIIVRMRYVERNIWKKILPFLPGRSPNFFNYWRHFHWTKPRANPPKLHTPWSQNELDILDQLQHREGLSWEDMQHELPNRSKAAIEFELLRLWAGDEVWYGEGNNTLRSDNTLHSSEGLDSSPRSQINESKNTVDTPISPVTHLNTPSVSQTPTVYLISDEEDLEDAPTPDDEENVEDVPTPDDDEKDVEDAFTPIVDAEGVADTEAPNDQEEEKVAGLPSTPQHRRMPVFHTPNTKDRDLIDITWTMPGSRDSRRARRMLDYR</sequence>
<feature type="compositionally biased region" description="Polar residues" evidence="1">
    <location>
        <begin position="584"/>
        <end position="596"/>
    </location>
</feature>
<comment type="caution">
    <text evidence="2">The sequence shown here is derived from an EMBL/GenBank/DDBJ whole genome shotgun (WGS) entry which is preliminary data.</text>
</comment>
<evidence type="ECO:0000313" key="2">
    <source>
        <dbReference type="EMBL" id="KAJ5222838.1"/>
    </source>
</evidence>
<dbReference type="RefSeq" id="XP_056497761.1">
    <property type="nucleotide sequence ID" value="XM_056647996.1"/>
</dbReference>
<feature type="compositionally biased region" description="Basic residues" evidence="1">
    <location>
        <begin position="268"/>
        <end position="277"/>
    </location>
</feature>
<dbReference type="GO" id="GO:0046982">
    <property type="term" value="F:protein heterodimerization activity"/>
    <property type="evidence" value="ECO:0007669"/>
    <property type="project" value="InterPro"/>
</dbReference>
<evidence type="ECO:0000313" key="3">
    <source>
        <dbReference type="Proteomes" id="UP001147733"/>
    </source>
</evidence>
<dbReference type="GO" id="GO:0042393">
    <property type="term" value="F:histone binding"/>
    <property type="evidence" value="ECO:0007669"/>
    <property type="project" value="InterPro"/>
</dbReference>
<gene>
    <name evidence="2" type="ORF">N7469_009078</name>
</gene>
<dbReference type="AlphaFoldDB" id="A0A9W9NN86"/>
<organism evidence="2 3">
    <name type="scientific">Penicillium citrinum</name>
    <dbReference type="NCBI Taxonomy" id="5077"/>
    <lineage>
        <taxon>Eukaryota</taxon>
        <taxon>Fungi</taxon>
        <taxon>Dikarya</taxon>
        <taxon>Ascomycota</taxon>
        <taxon>Pezizomycotina</taxon>
        <taxon>Eurotiomycetes</taxon>
        <taxon>Eurotiomycetidae</taxon>
        <taxon>Eurotiales</taxon>
        <taxon>Aspergillaceae</taxon>
        <taxon>Penicillium</taxon>
    </lineage>
</organism>
<feature type="compositionally biased region" description="Low complexity" evidence="1">
    <location>
        <begin position="238"/>
        <end position="250"/>
    </location>
</feature>
<feature type="compositionally biased region" description="Basic residues" evidence="1">
    <location>
        <begin position="314"/>
        <end position="324"/>
    </location>
</feature>
<feature type="region of interest" description="Disordered" evidence="1">
    <location>
        <begin position="87"/>
        <end position="359"/>
    </location>
</feature>
<dbReference type="Proteomes" id="UP001147733">
    <property type="component" value="Unassembled WGS sequence"/>
</dbReference>
<dbReference type="GeneID" id="81387163"/>
<feature type="compositionally biased region" description="Acidic residues" evidence="1">
    <location>
        <begin position="643"/>
        <end position="655"/>
    </location>
</feature>
<protein>
    <recommendedName>
        <fullName evidence="4">Myb-like DNA-binding domain protein</fullName>
    </recommendedName>
</protein>